<reference evidence="1 2" key="1">
    <citation type="journal article" date="2013" name="Curr. Biol.">
        <title>The Genome of the Foraminiferan Reticulomyxa filosa.</title>
        <authorList>
            <person name="Glockner G."/>
            <person name="Hulsmann N."/>
            <person name="Schleicher M."/>
            <person name="Noegel A.A."/>
            <person name="Eichinger L."/>
            <person name="Gallinger C."/>
            <person name="Pawlowski J."/>
            <person name="Sierra R."/>
            <person name="Euteneuer U."/>
            <person name="Pillet L."/>
            <person name="Moustafa A."/>
            <person name="Platzer M."/>
            <person name="Groth M."/>
            <person name="Szafranski K."/>
            <person name="Schliwa M."/>
        </authorList>
    </citation>
    <scope>NUCLEOTIDE SEQUENCE [LARGE SCALE GENOMIC DNA]</scope>
</reference>
<accession>X6P973</accession>
<keyword evidence="2" id="KW-1185">Reference proteome</keyword>
<organism evidence="1 2">
    <name type="scientific">Reticulomyxa filosa</name>
    <dbReference type="NCBI Taxonomy" id="46433"/>
    <lineage>
        <taxon>Eukaryota</taxon>
        <taxon>Sar</taxon>
        <taxon>Rhizaria</taxon>
        <taxon>Retaria</taxon>
        <taxon>Foraminifera</taxon>
        <taxon>Monothalamids</taxon>
        <taxon>Reticulomyxidae</taxon>
        <taxon>Reticulomyxa</taxon>
    </lineage>
</organism>
<evidence type="ECO:0000313" key="1">
    <source>
        <dbReference type="EMBL" id="ETO34614.1"/>
    </source>
</evidence>
<dbReference type="EMBL" id="ASPP01002419">
    <property type="protein sequence ID" value="ETO34614.1"/>
    <property type="molecule type" value="Genomic_DNA"/>
</dbReference>
<gene>
    <name evidence="1" type="ORF">RFI_02475</name>
</gene>
<name>X6P973_RETFI</name>
<dbReference type="Proteomes" id="UP000023152">
    <property type="component" value="Unassembled WGS sequence"/>
</dbReference>
<comment type="caution">
    <text evidence="1">The sequence shown here is derived from an EMBL/GenBank/DDBJ whole genome shotgun (WGS) entry which is preliminary data.</text>
</comment>
<protein>
    <submittedName>
        <fullName evidence="1">Uncharacterized protein</fullName>
    </submittedName>
</protein>
<dbReference type="AlphaFoldDB" id="X6P973"/>
<evidence type="ECO:0000313" key="2">
    <source>
        <dbReference type="Proteomes" id="UP000023152"/>
    </source>
</evidence>
<sequence length="121" mass="14195">MKTKGNKNDGVIVNDGGNDKAINEIQIILLEKLIDEYKEKLISEYKKKLIKLMRKYKKNSGLQTYFEQISISQDAAKQCSQKKAKNIIICKKFFPPLFFFIKKLYIYKKGISNTNFFEQIE</sequence>
<proteinExistence type="predicted"/>